<evidence type="ECO:0008006" key="3">
    <source>
        <dbReference type="Google" id="ProtNLM"/>
    </source>
</evidence>
<dbReference type="HOGENOM" id="CLU_015670_1_0_2"/>
<name>A0A0E3P3X4_9EURY</name>
<dbReference type="PIRSF" id="PIRSF014897">
    <property type="entry name" value="UCP014897"/>
    <property type="match status" value="1"/>
</dbReference>
<dbReference type="PATRIC" id="fig|1434120.4.peg.616"/>
<accession>A0A0E3P3X4</accession>
<organism evidence="1 2">
    <name type="scientific">Methanosarcina siciliae T4/M</name>
    <dbReference type="NCBI Taxonomy" id="1434120"/>
    <lineage>
        <taxon>Archaea</taxon>
        <taxon>Methanobacteriati</taxon>
        <taxon>Methanobacteriota</taxon>
        <taxon>Stenosarchaea group</taxon>
        <taxon>Methanomicrobia</taxon>
        <taxon>Methanosarcinales</taxon>
        <taxon>Methanosarcinaceae</taxon>
        <taxon>Methanosarcina</taxon>
    </lineage>
</organism>
<gene>
    <name evidence="1" type="ORF">MSSIT_0478</name>
</gene>
<dbReference type="SMART" id="SM01325">
    <property type="entry name" value="DUF3160"/>
    <property type="match status" value="1"/>
</dbReference>
<dbReference type="Pfam" id="PF11369">
    <property type="entry name" value="DUF3160"/>
    <property type="match status" value="1"/>
</dbReference>
<reference evidence="1 2" key="1">
    <citation type="submission" date="2014-07" db="EMBL/GenBank/DDBJ databases">
        <title>Methanogenic archaea and the global carbon cycle.</title>
        <authorList>
            <person name="Henriksen J.R."/>
            <person name="Luke J."/>
            <person name="Reinhart S."/>
            <person name="Benedict M.N."/>
            <person name="Youngblut N.D."/>
            <person name="Metcalf M.E."/>
            <person name="Whitaker R.J."/>
            <person name="Metcalf W.W."/>
        </authorList>
    </citation>
    <scope>NUCLEOTIDE SEQUENCE [LARGE SCALE GENOMIC DNA]</scope>
    <source>
        <strain evidence="1 2">T4/M</strain>
    </source>
</reference>
<dbReference type="PROSITE" id="PS51257">
    <property type="entry name" value="PROKAR_LIPOPROTEIN"/>
    <property type="match status" value="1"/>
</dbReference>
<keyword evidence="2" id="KW-1185">Reference proteome</keyword>
<dbReference type="AlphaFoldDB" id="A0A0E3P3X4"/>
<protein>
    <recommendedName>
        <fullName evidence="3">dTDP-D-glucose 4,6-dehydratase</fullName>
    </recommendedName>
</protein>
<dbReference type="KEGG" id="msw:MSSIT_0478"/>
<evidence type="ECO:0000313" key="1">
    <source>
        <dbReference type="EMBL" id="AKB27197.1"/>
    </source>
</evidence>
<dbReference type="EMBL" id="CP009506">
    <property type="protein sequence ID" value="AKB27197.1"/>
    <property type="molecule type" value="Genomic_DNA"/>
</dbReference>
<sequence>MKIRTLIVICLLAITLISGSGCIDSSSEPVQETGLEEMTGNLNTNNSDPVIETFLEEMTDRSDDSFNDTRETISVSVENFSDRSNALELEKQSAFSGYYSKENLQFEADVPAYSLPLKASELENYYYFTQQIPLTNENRNLLYKNGFVVIENEVTENRFKAEQVNATYRSLKVAGVPIFITTDSLLHLYHIQFDETLKRVEEEEFYDKLWELDKAFLEASIEDYNEAKENNSSSEEVIEAARRNVAYFAVALSLLEEKPDPNRIEVKSTEKQGSEEYGFEVPSFVKEEVEAELSLIQAHEGFARSPIFLYEEDYSQYVPRGHYTSSEKLINYFRAMMWHGRISMLLRSDLLTAEEQTVEGSATEDSTAGESALEMSEKKAKIQTIQALLISDHFDRDENLRTRWDRIYDVTAFYVGFSDDLGPYEYATALNAVFGDDRGRVSFDNESFTALKVELEKYESPKIYGGTGNMILTGSETENETLDATKGFRFMGQRYVPDSYILQVLHPPALNIMCLLGSERAGEHLINLNISESESYKVRYRSLENEFGALDEDEWNKNLYWAQLYALKPLLASYPAGYPTFMQTEAWEDKQLNTALASWTELRRDTILYAKQAYSTGALYVPPEEKPVQGYVEPVPEFYARMLALTRMAHTGLAEMEVLDEQSDRDFTTLEKTLEKLLEISIKELENKELTDEEYEFIRNFDQNIAPMLEDIDGDAQSSVMVADVYTNLGSVLEEGTGKLDLMVVAYKQPDGRIVLGAGPVMSYYEFLQPSGERLTDEEWREMLENNPPERPEWVESFKT</sequence>
<proteinExistence type="predicted"/>
<evidence type="ECO:0000313" key="2">
    <source>
        <dbReference type="Proteomes" id="UP000033111"/>
    </source>
</evidence>
<dbReference type="Proteomes" id="UP000033111">
    <property type="component" value="Chromosome"/>
</dbReference>
<dbReference type="InterPro" id="IPR016626">
    <property type="entry name" value="UCP014897_arc"/>
</dbReference>
<dbReference type="InterPro" id="IPR022601">
    <property type="entry name" value="DUF3160"/>
</dbReference>